<evidence type="ECO:0000256" key="5">
    <source>
        <dbReference type="ARBA" id="ARBA00022723"/>
    </source>
</evidence>
<dbReference type="InterPro" id="IPR021109">
    <property type="entry name" value="Peptidase_aspartic_dom_sf"/>
</dbReference>
<feature type="region of interest" description="Disordered" evidence="17">
    <location>
        <begin position="602"/>
        <end position="718"/>
    </location>
</feature>
<dbReference type="InterPro" id="IPR050951">
    <property type="entry name" value="Retrovirus_Pol_polyprotein"/>
</dbReference>
<dbReference type="SUPFAM" id="SSF53098">
    <property type="entry name" value="Ribonuclease H-like"/>
    <property type="match status" value="1"/>
</dbReference>
<feature type="compositionally biased region" description="Polar residues" evidence="17">
    <location>
        <begin position="602"/>
        <end position="650"/>
    </location>
</feature>
<dbReference type="SUPFAM" id="SSF54160">
    <property type="entry name" value="Chromo domain-like"/>
    <property type="match status" value="1"/>
</dbReference>
<dbReference type="Gene3D" id="2.40.70.10">
    <property type="entry name" value="Acid Proteases"/>
    <property type="match status" value="1"/>
</dbReference>
<feature type="region of interest" description="Disordered" evidence="17">
    <location>
        <begin position="2044"/>
        <end position="2079"/>
    </location>
</feature>
<dbReference type="GO" id="GO:0006338">
    <property type="term" value="P:chromatin remodeling"/>
    <property type="evidence" value="ECO:0007669"/>
    <property type="project" value="UniProtKB-ARBA"/>
</dbReference>
<dbReference type="Pfam" id="PF17921">
    <property type="entry name" value="Integrase_H2C2"/>
    <property type="match status" value="1"/>
</dbReference>
<dbReference type="CDD" id="cd00024">
    <property type="entry name" value="CD_CSD"/>
    <property type="match status" value="1"/>
</dbReference>
<feature type="domain" description="Integrase catalytic" evidence="20">
    <location>
        <begin position="1689"/>
        <end position="1847"/>
    </location>
</feature>
<dbReference type="GO" id="GO:0006310">
    <property type="term" value="P:DNA recombination"/>
    <property type="evidence" value="ECO:0007669"/>
    <property type="project" value="UniProtKB-KW"/>
</dbReference>
<keyword evidence="8" id="KW-0378">Hydrolase</keyword>
<dbReference type="InterPro" id="IPR043128">
    <property type="entry name" value="Rev_trsase/Diguanyl_cyclase"/>
</dbReference>
<dbReference type="Pfam" id="PF00665">
    <property type="entry name" value="rve"/>
    <property type="match status" value="1"/>
</dbReference>
<evidence type="ECO:0000256" key="9">
    <source>
        <dbReference type="ARBA" id="ARBA00022842"/>
    </source>
</evidence>
<sequence>MVLRRSPRNHPPSTAPDPRAKRKKSSASPSLRLLTLGHKAARIRPKICGGKPAYKQEHPPSPSLSLASSLTSFTLREASNALLATLVMSSPSLSAAAGASATTDSARREPTASSSTASDLERLIMKAVGEATKKAEEKAEQCHKDMQTLIENQAQRIDLLQYVIKGEDSNDYDPNDPTRLQLQRRRQEAEEAATRAARQTFIQNFVNSGLPKSEAEQQANAIFLPKLETPLKGLGLSTSVLPTTGQPSGSNVVLPMPPMASSPASSICGRITLKVDDVGTINGDVTKVHRFTSRIQSLIDSRKRDSEFERAVLDLLPLCMRDSADEWYYALLIETRNAMTDSWAVFKRNLLSNFVADLTKTMEDADARRWDPDTETADSYHLNKLSKLRAAYPERSERELCLAIIRGLPGSFQSKLRTQMMGKPALSHLIGKLRQYESSWRAEQEEISVKIRQLRRPTGASPGSASRPLPPHLTAPSPPRDLTARDSSQRESTPFRRETSINPRASLSQSYNPDNVSYVEKDGRRVRAYRIPATGSLVYLKHPCRRCGAGHFDFEHEFKSAFKAETHFHDGEWYFGDWPLLDADINELSDTPSQRIRHCNTHNTLSPAQQWNPPSTLSDLTQSIDPPAPATSSDNTATQTCQHDGSSSASIERDGSSSATIERDGSSSAPIAREGSSSADDASKDRDSSVGATDAHRNPDTAPLDGTGLPDDASPEQPNASVFIADSVRRAEVLPMQRTCHAARRQVTCPPHPATGDGTAFHQFPPVTAYVRISDSTDKRLALLDTGSSIGLIDAKLAESIGVAPTGPQVSVNGIGNDKTAGFVTLPFVISAAADREPVDIASSSDFHVVHNFGLGICLGLDALHAIEAAIDPSRGVTVTPHGTFPIYDQRGRPLVNQRLSKTIRTAAATTLPPKSHAWVRVTHGCRRDVDYVVDSSLWSHGPSRTLFATGRAVIDADTQYILVTNLSARPHRLHQNLVLGEAAPLVAGTQASRAGNFLLFAEGDEELRPPDSSQSTAAQDLSQEVPTAHAQGKDGEAPHAATRAPAQDKSGAVDHSEIGDAFGPNAAAKQQTADNGTAVRSPARPLSEQDLLLVRATAALASNIGGGTAPYWQATGTSSDAQPLQPSDEWPLPKTHADPRIALVDKRFRVGCPPDSDEPHQVIVDVLRRNLDAFSLDGRPGHIRCEPMRIPLKPGATLRPEAPRRVSPQSRGIIDANLEQLHDWDCIEPSNSSVSFPILLVKQGTKHRMCVDYRGLNEASTVDRYPLPRIDDVHEALGGCTIFSGLDAIRGYHQMDIAEEDRPKTTFVCHHGLYQYKQVPFGLRNAPAAFQRFMDLLLGGMRWVEALVYLDDVVVFSRTLAGHAASLERLLKAAIAVGLKFSPEKCTFATPELKLLGRKISADSVATLDDKTAAIQHLAAPTYLQDLYHALGLFNYYRSFIPRFAERVAPLTTLTKGHAYKKNEAGRWSLVDKAGARVSARSIKLDWGQDQQAAFEDLKGALVSPPVLAHPDFKKPFVLYVDSSKHAFAAALHQRQDAAAHDLETPPVPQATALPAETQSLHRILGDKDAYADAMALDPAFAALWRQAKAGDDTPGYRFLEGLLICTGPHGLDHQVCVPTPLLQPILASSHDAGHFGLAKSLLAIQDVAYHPRLVESLRSYIRHCPACLRSKPRRAVGRLDTKRMLTASKRPFHSISLDVAMGFPPDEKGRDALLVVTDLFSKMVLVEPCSKTATAADLYRAVEQMVTRRGWSPSVIITDSDARLVGNVAQRFARTIGAEIQPSRPYHQQGNPVERQIQTLQRVMRTLALDCDDWSTLAAAAELAINTSPSLATGYAPLDLVYVESGADRLFAQLSNDDDPALRLLDDRFALAHGRLRQARDAVARAQAVDKKRFDRHRRPLPTYRAGDRVLIRTADRPVLAAANNKLDPPTVGPFEVAEVLSPHRIRLSLAPDMKIDPIFDVSQLDPYPDSDPFGRRLDAEPVSAIDDEPTYKIDRIIDERPNRRTGERFFRVRWIGNPRPTWEPEHLLREDDCDQAILDWELRDVRTPPPPPRLRPSSQPSRRHLPTSVPSRTCRS</sequence>
<evidence type="ECO:0000256" key="2">
    <source>
        <dbReference type="ARBA" id="ARBA00022679"/>
    </source>
</evidence>
<dbReference type="InterPro" id="IPR000477">
    <property type="entry name" value="RT_dom"/>
</dbReference>
<dbReference type="Pfam" id="PF17919">
    <property type="entry name" value="RT_RNaseH_2"/>
    <property type="match status" value="1"/>
</dbReference>
<protein>
    <recommendedName>
        <fullName evidence="23">Reverse transcriptase</fullName>
    </recommendedName>
</protein>
<dbReference type="InterPro" id="IPR056924">
    <property type="entry name" value="SH3_Tf2-1"/>
</dbReference>
<dbReference type="GO" id="GO:0005634">
    <property type="term" value="C:nucleus"/>
    <property type="evidence" value="ECO:0007669"/>
    <property type="project" value="UniProtKB-ARBA"/>
</dbReference>
<evidence type="ECO:0000256" key="17">
    <source>
        <dbReference type="SAM" id="MobiDB-lite"/>
    </source>
</evidence>
<dbReference type="Gene3D" id="3.30.420.10">
    <property type="entry name" value="Ribonuclease H-like superfamily/Ribonuclease H"/>
    <property type="match status" value="1"/>
</dbReference>
<dbReference type="SUPFAM" id="SSF56672">
    <property type="entry name" value="DNA/RNA polymerases"/>
    <property type="match status" value="1"/>
</dbReference>
<keyword evidence="11" id="KW-0229">DNA integration</keyword>
<keyword evidence="3" id="KW-0548">Nucleotidyltransferase</keyword>
<dbReference type="Gene3D" id="1.10.340.70">
    <property type="match status" value="1"/>
</dbReference>
<evidence type="ECO:0000313" key="22">
    <source>
        <dbReference type="Proteomes" id="UP000323386"/>
    </source>
</evidence>
<feature type="region of interest" description="Disordered" evidence="17">
    <location>
        <begin position="453"/>
        <end position="516"/>
    </location>
</feature>
<dbReference type="SMART" id="SM00298">
    <property type="entry name" value="CHROMO"/>
    <property type="match status" value="1"/>
</dbReference>
<keyword evidence="2" id="KW-0808">Transferase</keyword>
<dbReference type="Proteomes" id="UP000323386">
    <property type="component" value="Unassembled WGS sequence"/>
</dbReference>
<keyword evidence="10" id="KW-0694">RNA-binding</keyword>
<dbReference type="Pfam" id="PF24626">
    <property type="entry name" value="SH3_Tf2-1"/>
    <property type="match status" value="1"/>
</dbReference>
<evidence type="ECO:0000256" key="8">
    <source>
        <dbReference type="ARBA" id="ARBA00022801"/>
    </source>
</evidence>
<evidence type="ECO:0000256" key="15">
    <source>
        <dbReference type="ARBA" id="ARBA00023172"/>
    </source>
</evidence>
<evidence type="ECO:0008006" key="23">
    <source>
        <dbReference type="Google" id="ProtNLM"/>
    </source>
</evidence>
<evidence type="ECO:0000259" key="18">
    <source>
        <dbReference type="PROSITE" id="PS50013"/>
    </source>
</evidence>
<keyword evidence="13" id="KW-0239">DNA-directed DNA polymerase</keyword>
<dbReference type="Gene3D" id="2.40.50.40">
    <property type="match status" value="1"/>
</dbReference>
<keyword evidence="7" id="KW-0255">Endonuclease</keyword>
<evidence type="ECO:0000259" key="19">
    <source>
        <dbReference type="PROSITE" id="PS50878"/>
    </source>
</evidence>
<dbReference type="OrthoDB" id="3254954at2759"/>
<dbReference type="Pfam" id="PF00078">
    <property type="entry name" value="RVT_1"/>
    <property type="match status" value="1"/>
</dbReference>
<feature type="region of interest" description="Disordered" evidence="17">
    <location>
        <begin position="1"/>
        <end position="43"/>
    </location>
</feature>
<keyword evidence="15" id="KW-0233">DNA recombination</keyword>
<dbReference type="EMBL" id="OOIP01000017">
    <property type="protein sequence ID" value="SPO40036.1"/>
    <property type="molecule type" value="Genomic_DNA"/>
</dbReference>
<dbReference type="InterPro" id="IPR043502">
    <property type="entry name" value="DNA/RNA_pol_sf"/>
</dbReference>
<dbReference type="GO" id="GO:0015074">
    <property type="term" value="P:DNA integration"/>
    <property type="evidence" value="ECO:0007669"/>
    <property type="project" value="UniProtKB-KW"/>
</dbReference>
<dbReference type="GO" id="GO:0003887">
    <property type="term" value="F:DNA-directed DNA polymerase activity"/>
    <property type="evidence" value="ECO:0007669"/>
    <property type="project" value="UniProtKB-KW"/>
</dbReference>
<evidence type="ECO:0000256" key="11">
    <source>
        <dbReference type="ARBA" id="ARBA00022908"/>
    </source>
</evidence>
<evidence type="ECO:0000256" key="4">
    <source>
        <dbReference type="ARBA" id="ARBA00022722"/>
    </source>
</evidence>
<organism evidence="21 22">
    <name type="scientific">Pseudozyma flocculosa</name>
    <dbReference type="NCBI Taxonomy" id="84751"/>
    <lineage>
        <taxon>Eukaryota</taxon>
        <taxon>Fungi</taxon>
        <taxon>Dikarya</taxon>
        <taxon>Basidiomycota</taxon>
        <taxon>Ustilaginomycotina</taxon>
        <taxon>Ustilaginomycetes</taxon>
        <taxon>Ustilaginales</taxon>
        <taxon>Ustilaginaceae</taxon>
        <taxon>Pseudozyma</taxon>
    </lineage>
</organism>
<feature type="region of interest" description="Disordered" evidence="17">
    <location>
        <begin position="1007"/>
        <end position="1085"/>
    </location>
</feature>
<dbReference type="GO" id="GO:0003723">
    <property type="term" value="F:RNA binding"/>
    <property type="evidence" value="ECO:0007669"/>
    <property type="project" value="UniProtKB-KW"/>
</dbReference>
<feature type="compositionally biased region" description="Basic and acidic residues" evidence="17">
    <location>
        <begin position="482"/>
        <end position="499"/>
    </location>
</feature>
<keyword evidence="5" id="KW-0479">Metal-binding</keyword>
<dbReference type="CDD" id="cd01647">
    <property type="entry name" value="RT_LTR"/>
    <property type="match status" value="1"/>
</dbReference>
<keyword evidence="16" id="KW-0511">Multifunctional enzyme</keyword>
<evidence type="ECO:0000256" key="13">
    <source>
        <dbReference type="ARBA" id="ARBA00022932"/>
    </source>
</evidence>
<dbReference type="Gene3D" id="3.30.70.270">
    <property type="match status" value="2"/>
</dbReference>
<keyword evidence="22" id="KW-1185">Reference proteome</keyword>
<evidence type="ECO:0000256" key="1">
    <source>
        <dbReference type="ARBA" id="ARBA00022670"/>
    </source>
</evidence>
<dbReference type="Gene3D" id="3.10.10.10">
    <property type="entry name" value="HIV Type 1 Reverse Transcriptase, subunit A, domain 1"/>
    <property type="match status" value="1"/>
</dbReference>
<evidence type="ECO:0000259" key="20">
    <source>
        <dbReference type="PROSITE" id="PS50994"/>
    </source>
</evidence>
<dbReference type="PANTHER" id="PTHR37984">
    <property type="entry name" value="PROTEIN CBG26694"/>
    <property type="match status" value="1"/>
</dbReference>
<proteinExistence type="predicted"/>
<dbReference type="InterPro" id="IPR001584">
    <property type="entry name" value="Integrase_cat-core"/>
</dbReference>
<dbReference type="InterPro" id="IPR036397">
    <property type="entry name" value="RNaseH_sf"/>
</dbReference>
<evidence type="ECO:0000313" key="21">
    <source>
        <dbReference type="EMBL" id="SPO40036.1"/>
    </source>
</evidence>
<dbReference type="InterPro" id="IPR016197">
    <property type="entry name" value="Chromo-like_dom_sf"/>
</dbReference>
<dbReference type="GO" id="GO:0003964">
    <property type="term" value="F:RNA-directed DNA polymerase activity"/>
    <property type="evidence" value="ECO:0007669"/>
    <property type="project" value="UniProtKB-KW"/>
</dbReference>
<feature type="domain" description="Reverse transcriptase" evidence="19">
    <location>
        <begin position="1222"/>
        <end position="1401"/>
    </location>
</feature>
<evidence type="ECO:0000256" key="7">
    <source>
        <dbReference type="ARBA" id="ARBA00022759"/>
    </source>
</evidence>
<keyword evidence="12" id="KW-0695">RNA-directed DNA polymerase</keyword>
<accession>A0A5C3F7K5</accession>
<evidence type="ECO:0000256" key="12">
    <source>
        <dbReference type="ARBA" id="ARBA00022918"/>
    </source>
</evidence>
<dbReference type="PROSITE" id="PS50013">
    <property type="entry name" value="CHROMO_2"/>
    <property type="match status" value="1"/>
</dbReference>
<evidence type="ECO:0000256" key="6">
    <source>
        <dbReference type="ARBA" id="ARBA00022750"/>
    </source>
</evidence>
<dbReference type="GO" id="GO:0004190">
    <property type="term" value="F:aspartic-type endopeptidase activity"/>
    <property type="evidence" value="ECO:0007669"/>
    <property type="project" value="UniProtKB-KW"/>
</dbReference>
<dbReference type="PROSITE" id="PS50878">
    <property type="entry name" value="RT_POL"/>
    <property type="match status" value="1"/>
</dbReference>
<feature type="compositionally biased region" description="Pro residues" evidence="17">
    <location>
        <begin position="468"/>
        <end position="479"/>
    </location>
</feature>
<evidence type="ECO:0000256" key="3">
    <source>
        <dbReference type="ARBA" id="ARBA00022695"/>
    </source>
</evidence>
<feature type="compositionally biased region" description="Polar residues" evidence="17">
    <location>
        <begin position="500"/>
        <end position="515"/>
    </location>
</feature>
<gene>
    <name evidence="21" type="ORF">PSFLO_05518</name>
</gene>
<feature type="compositionally biased region" description="Polar residues" evidence="17">
    <location>
        <begin position="1012"/>
        <end position="1026"/>
    </location>
</feature>
<dbReference type="GO" id="GO:0004519">
    <property type="term" value="F:endonuclease activity"/>
    <property type="evidence" value="ECO:0007669"/>
    <property type="project" value="UniProtKB-KW"/>
</dbReference>
<dbReference type="PANTHER" id="PTHR37984:SF5">
    <property type="entry name" value="PROTEIN NYNRIN-LIKE"/>
    <property type="match status" value="1"/>
</dbReference>
<keyword evidence="1" id="KW-0645">Protease</keyword>
<evidence type="ECO:0000256" key="16">
    <source>
        <dbReference type="ARBA" id="ARBA00023268"/>
    </source>
</evidence>
<feature type="domain" description="Chromo" evidence="18">
    <location>
        <begin position="1994"/>
        <end position="2055"/>
    </location>
</feature>
<dbReference type="InterPro" id="IPR012337">
    <property type="entry name" value="RNaseH-like_sf"/>
</dbReference>
<evidence type="ECO:0000256" key="14">
    <source>
        <dbReference type="ARBA" id="ARBA00023125"/>
    </source>
</evidence>
<feature type="compositionally biased region" description="Basic and acidic residues" evidence="17">
    <location>
        <begin position="681"/>
        <end position="699"/>
    </location>
</feature>
<feature type="region of interest" description="Disordered" evidence="17">
    <location>
        <begin position="100"/>
        <end position="120"/>
    </location>
</feature>
<dbReference type="GO" id="GO:0003677">
    <property type="term" value="F:DNA binding"/>
    <property type="evidence" value="ECO:0007669"/>
    <property type="project" value="UniProtKB-KW"/>
</dbReference>
<reference evidence="21 22" key="1">
    <citation type="submission" date="2018-03" db="EMBL/GenBank/DDBJ databases">
        <authorList>
            <person name="Guldener U."/>
        </authorList>
    </citation>
    <scope>NUCLEOTIDE SEQUENCE [LARGE SCALE GENOMIC DNA]</scope>
    <source>
        <strain evidence="21 22">DAOM196992</strain>
    </source>
</reference>
<dbReference type="InterPro" id="IPR000953">
    <property type="entry name" value="Chromo/chromo_shadow_dom"/>
</dbReference>
<keyword evidence="9" id="KW-0460">Magnesium</keyword>
<feature type="compositionally biased region" description="Basic and acidic residues" evidence="17">
    <location>
        <begin position="651"/>
        <end position="665"/>
    </location>
</feature>
<evidence type="ECO:0000256" key="10">
    <source>
        <dbReference type="ARBA" id="ARBA00022884"/>
    </source>
</evidence>
<dbReference type="PROSITE" id="PS50994">
    <property type="entry name" value="INTEGRASE"/>
    <property type="match status" value="1"/>
</dbReference>
<dbReference type="GO" id="GO:0046872">
    <property type="term" value="F:metal ion binding"/>
    <property type="evidence" value="ECO:0007669"/>
    <property type="project" value="UniProtKB-KW"/>
</dbReference>
<dbReference type="InterPro" id="IPR041588">
    <property type="entry name" value="Integrase_H2C2"/>
</dbReference>
<keyword evidence="6" id="KW-0064">Aspartyl protease</keyword>
<keyword evidence="14" id="KW-0238">DNA-binding</keyword>
<dbReference type="FunFam" id="3.30.70.270:FF:000020">
    <property type="entry name" value="Transposon Tf2-6 polyprotein-like Protein"/>
    <property type="match status" value="1"/>
</dbReference>
<dbReference type="InterPro" id="IPR041577">
    <property type="entry name" value="RT_RNaseH_2"/>
</dbReference>
<keyword evidence="4" id="KW-0540">Nuclease</keyword>
<dbReference type="GO" id="GO:0006508">
    <property type="term" value="P:proteolysis"/>
    <property type="evidence" value="ECO:0007669"/>
    <property type="project" value="UniProtKB-KW"/>
</dbReference>
<name>A0A5C3F7K5_9BASI</name>